<reference evidence="2" key="1">
    <citation type="journal article" date="2011" name="J. Bacteriol.">
        <title>Genome sequences of eight morphologically diverse alphaproteobacteria.</title>
        <authorList>
            <consortium name="US DOE Joint Genome Institute"/>
            <person name="Brown P.J."/>
            <person name="Kysela D.T."/>
            <person name="Buechlein A."/>
            <person name="Hemmerich C."/>
            <person name="Brun Y.V."/>
        </authorList>
    </citation>
    <scope>NUCLEOTIDE SEQUENCE [LARGE SCALE GENOMIC DNA]</scope>
    <source>
        <strain evidence="2">ATCC 51888 / DSM 1869 / NCIB 11706 / TK 0415</strain>
    </source>
</reference>
<proteinExistence type="predicted"/>
<protein>
    <submittedName>
        <fullName evidence="1">Hemin uptake protein hemP</fullName>
    </submittedName>
</protein>
<dbReference type="EMBL" id="CP002083">
    <property type="protein sequence ID" value="ADJ24997.1"/>
    <property type="molecule type" value="Genomic_DNA"/>
</dbReference>
<dbReference type="STRING" id="582899.Hden_3202"/>
<sequence>MPAPVATGGTDAAEKRSSLTRYLVSELMQGGREIILEHRGQDYRLRITEAGKLILSK</sequence>
<keyword evidence="2" id="KW-1185">Reference proteome</keyword>
<dbReference type="HOGENOM" id="CLU_178563_3_2_5"/>
<gene>
    <name evidence="1" type="ordered locus">Hden_3202</name>
</gene>
<evidence type="ECO:0000313" key="2">
    <source>
        <dbReference type="Proteomes" id="UP000002033"/>
    </source>
</evidence>
<dbReference type="Pfam" id="PF10636">
    <property type="entry name" value="hemP"/>
    <property type="match status" value="1"/>
</dbReference>
<accession>D8JWN9</accession>
<dbReference type="Proteomes" id="UP000002033">
    <property type="component" value="Chromosome"/>
</dbReference>
<dbReference type="Gene3D" id="2.10.70.10">
    <property type="entry name" value="Complement Module, domain 1"/>
    <property type="match status" value="1"/>
</dbReference>
<evidence type="ECO:0000313" key="1">
    <source>
        <dbReference type="EMBL" id="ADJ24997.1"/>
    </source>
</evidence>
<name>D8JWN9_HYPDA</name>
<dbReference type="KEGG" id="hdn:Hden_3202"/>
<dbReference type="InterPro" id="IPR019600">
    <property type="entry name" value="Hemin_uptake_protein_HemP"/>
</dbReference>
<organism evidence="1 2">
    <name type="scientific">Hyphomicrobium denitrificans (strain ATCC 51888 / DSM 1869 / NCIMB 11706 / TK 0415)</name>
    <dbReference type="NCBI Taxonomy" id="582899"/>
    <lineage>
        <taxon>Bacteria</taxon>
        <taxon>Pseudomonadati</taxon>
        <taxon>Pseudomonadota</taxon>
        <taxon>Alphaproteobacteria</taxon>
        <taxon>Hyphomicrobiales</taxon>
        <taxon>Hyphomicrobiaceae</taxon>
        <taxon>Hyphomicrobium</taxon>
    </lineage>
</organism>
<dbReference type="AlphaFoldDB" id="D8JWN9"/>